<proteinExistence type="predicted"/>
<accession>A0A8A4TWZ4</accession>
<dbReference type="GO" id="GO:0005829">
    <property type="term" value="C:cytosol"/>
    <property type="evidence" value="ECO:0007669"/>
    <property type="project" value="TreeGrafter"/>
</dbReference>
<dbReference type="InterPro" id="IPR002173">
    <property type="entry name" value="Carboh/pur_kinase_PfkB_CS"/>
</dbReference>
<dbReference type="AlphaFoldDB" id="A0A8A4TWZ4"/>
<keyword evidence="1" id="KW-0808">Transferase</keyword>
<gene>
    <name evidence="4" type="ORF">J3U87_16260</name>
</gene>
<dbReference type="PANTHER" id="PTHR10584:SF166">
    <property type="entry name" value="RIBOKINASE"/>
    <property type="match status" value="1"/>
</dbReference>
<reference evidence="4" key="1">
    <citation type="submission" date="2021-03" db="EMBL/GenBank/DDBJ databases">
        <title>Acanthopleuribacteraceae sp. M133.</title>
        <authorList>
            <person name="Wang G."/>
        </authorList>
    </citation>
    <scope>NUCLEOTIDE SEQUENCE</scope>
    <source>
        <strain evidence="4">M133</strain>
    </source>
</reference>
<dbReference type="EMBL" id="CP071793">
    <property type="protein sequence ID" value="QTD54000.1"/>
    <property type="molecule type" value="Genomic_DNA"/>
</dbReference>
<evidence type="ECO:0000256" key="1">
    <source>
        <dbReference type="ARBA" id="ARBA00022679"/>
    </source>
</evidence>
<organism evidence="4 5">
    <name type="scientific">Sulfidibacter corallicola</name>
    <dbReference type="NCBI Taxonomy" id="2818388"/>
    <lineage>
        <taxon>Bacteria</taxon>
        <taxon>Pseudomonadati</taxon>
        <taxon>Acidobacteriota</taxon>
        <taxon>Holophagae</taxon>
        <taxon>Acanthopleuribacterales</taxon>
        <taxon>Acanthopleuribacteraceae</taxon>
        <taxon>Sulfidibacter</taxon>
    </lineage>
</organism>
<dbReference type="Proteomes" id="UP000663929">
    <property type="component" value="Chromosome"/>
</dbReference>
<feature type="domain" description="Carbohydrate kinase PfkB" evidence="3">
    <location>
        <begin position="12"/>
        <end position="273"/>
    </location>
</feature>
<evidence type="ECO:0000256" key="2">
    <source>
        <dbReference type="ARBA" id="ARBA00022777"/>
    </source>
</evidence>
<name>A0A8A4TWZ4_SULCO</name>
<dbReference type="Pfam" id="PF00294">
    <property type="entry name" value="PfkB"/>
    <property type="match status" value="1"/>
</dbReference>
<sequence>MTILTVGSVAYDEIITPFDRRERALGGSATYFALAAQHFANVNLVAVIGDDFNLADRELLANHQIDLTGLEQVPGKCFFWKGEYLANWNDRITHDTQLNVFEHFKPKIPDSYRDNEIVFLGNIHPTLQLDVLNQMTQPRVVALDTMNLWIKETRTDLLETLKHVDCLLINDSEAAMLSGHRHLIEAARTIADMGPKTLCIKQGEHGALLIRGDRIFTAPAYPLCKVIDPTGAGDSFAGGFIGYLAANPDDSFENLKKAVIYGSVMGSFTVESFSIDRLASISQADIEDRYHAFVEITHFHG</sequence>
<evidence type="ECO:0000313" key="4">
    <source>
        <dbReference type="EMBL" id="QTD54000.1"/>
    </source>
</evidence>
<keyword evidence="2" id="KW-0418">Kinase</keyword>
<protein>
    <recommendedName>
        <fullName evidence="3">Carbohydrate kinase PfkB domain-containing protein</fullName>
    </recommendedName>
</protein>
<evidence type="ECO:0000313" key="5">
    <source>
        <dbReference type="Proteomes" id="UP000663929"/>
    </source>
</evidence>
<evidence type="ECO:0000259" key="3">
    <source>
        <dbReference type="Pfam" id="PF00294"/>
    </source>
</evidence>
<dbReference type="GO" id="GO:0016301">
    <property type="term" value="F:kinase activity"/>
    <property type="evidence" value="ECO:0007669"/>
    <property type="project" value="UniProtKB-KW"/>
</dbReference>
<keyword evidence="5" id="KW-1185">Reference proteome</keyword>
<dbReference type="Gene3D" id="3.40.1190.20">
    <property type="match status" value="1"/>
</dbReference>
<dbReference type="PROSITE" id="PS00584">
    <property type="entry name" value="PFKB_KINASES_2"/>
    <property type="match status" value="1"/>
</dbReference>
<dbReference type="KEGG" id="scor:J3U87_16260"/>
<dbReference type="InterPro" id="IPR029056">
    <property type="entry name" value="Ribokinase-like"/>
</dbReference>
<dbReference type="InterPro" id="IPR011611">
    <property type="entry name" value="PfkB_dom"/>
</dbReference>
<dbReference type="SUPFAM" id="SSF53613">
    <property type="entry name" value="Ribokinase-like"/>
    <property type="match status" value="1"/>
</dbReference>
<dbReference type="RefSeq" id="WP_237384100.1">
    <property type="nucleotide sequence ID" value="NZ_CP071793.1"/>
</dbReference>
<dbReference type="PANTHER" id="PTHR10584">
    <property type="entry name" value="SUGAR KINASE"/>
    <property type="match status" value="1"/>
</dbReference>